<organism evidence="2">
    <name type="scientific">Culex pipiens</name>
    <name type="common">House mosquito</name>
    <dbReference type="NCBI Taxonomy" id="7175"/>
    <lineage>
        <taxon>Eukaryota</taxon>
        <taxon>Metazoa</taxon>
        <taxon>Ecdysozoa</taxon>
        <taxon>Arthropoda</taxon>
        <taxon>Hexapoda</taxon>
        <taxon>Insecta</taxon>
        <taxon>Pterygota</taxon>
        <taxon>Neoptera</taxon>
        <taxon>Endopterygota</taxon>
        <taxon>Diptera</taxon>
        <taxon>Nematocera</taxon>
        <taxon>Culicoidea</taxon>
        <taxon>Culicidae</taxon>
        <taxon>Culicinae</taxon>
        <taxon>Culicini</taxon>
        <taxon>Culex</taxon>
        <taxon>Culex</taxon>
    </lineage>
</organism>
<dbReference type="InterPro" id="IPR011333">
    <property type="entry name" value="SKP1/BTB/POZ_sf"/>
</dbReference>
<sequence>MENSYDYDHSTRLVLPWERPIVHPLVSLNGFSSFRTIKWTGGVACCAGILFICYKIIRPRFLKAEPEQACRTIQKSKTYKNKWTIEQFATIQDASIKSIVFSGTNCDGDLVVWSYYVEPDKEKYIKMWYQIETLKWDTVAEIELNGPMSAKRRCINGQAIFTFDRSAVLQNYLSSDGSLALAFKVSFSKNVLKGDSSYNFIYPPKVPPSELAESFGKLLSSSQLSDITVKVGRRTFHAHKAVLVARSTVFAAMFQHDMREAQRNEIVIPNMDPQVFEEVLRFIYTDKVEGLPKMAYELLEVAEKYDLARLKVICENELLTGITVNAATKTLEFADMYRAEKLKAKTLHFLNRNLRQIPNWEEFCSARPDLVAEILATPE</sequence>
<dbReference type="PANTHER" id="PTHR24413">
    <property type="entry name" value="SPECKLE-TYPE POZ PROTEIN"/>
    <property type="match status" value="1"/>
</dbReference>
<evidence type="ECO:0000313" key="2">
    <source>
        <dbReference type="EMBL" id="CAG6468335.1"/>
    </source>
</evidence>
<evidence type="ECO:0000259" key="1">
    <source>
        <dbReference type="PROSITE" id="PS50097"/>
    </source>
</evidence>
<dbReference type="Gene3D" id="3.30.710.10">
    <property type="entry name" value="Potassium Channel Kv1.1, Chain A"/>
    <property type="match status" value="1"/>
</dbReference>
<dbReference type="SUPFAM" id="SSF54695">
    <property type="entry name" value="POZ domain"/>
    <property type="match status" value="1"/>
</dbReference>
<name>A0A8D8B572_CULPI</name>
<accession>A0A8D8B572</accession>
<dbReference type="SMART" id="SM00225">
    <property type="entry name" value="BTB"/>
    <property type="match status" value="1"/>
</dbReference>
<dbReference type="InterPro" id="IPR000210">
    <property type="entry name" value="BTB/POZ_dom"/>
</dbReference>
<proteinExistence type="predicted"/>
<dbReference type="PROSITE" id="PS50097">
    <property type="entry name" value="BTB"/>
    <property type="match status" value="1"/>
</dbReference>
<reference evidence="2" key="1">
    <citation type="submission" date="2021-05" db="EMBL/GenBank/DDBJ databases">
        <authorList>
            <person name="Alioto T."/>
            <person name="Alioto T."/>
            <person name="Gomez Garrido J."/>
        </authorList>
    </citation>
    <scope>NUCLEOTIDE SEQUENCE</scope>
</reference>
<dbReference type="EMBL" id="HBUE01060314">
    <property type="protein sequence ID" value="CAG6468335.1"/>
    <property type="molecule type" value="Transcribed_RNA"/>
</dbReference>
<dbReference type="Pfam" id="PF00651">
    <property type="entry name" value="BTB"/>
    <property type="match status" value="1"/>
</dbReference>
<dbReference type="AlphaFoldDB" id="A0A8D8B572"/>
<protein>
    <submittedName>
        <fullName evidence="2">Protein roadkill</fullName>
    </submittedName>
</protein>
<dbReference type="FunFam" id="3.30.710.10:FF:000159">
    <property type="entry name" value="Speckle-type POZ protein B"/>
    <property type="match status" value="1"/>
</dbReference>
<feature type="domain" description="BTB" evidence="1">
    <location>
        <begin position="225"/>
        <end position="289"/>
    </location>
</feature>